<feature type="compositionally biased region" description="Basic and acidic residues" evidence="1">
    <location>
        <begin position="1"/>
        <end position="17"/>
    </location>
</feature>
<feature type="region of interest" description="Disordered" evidence="1">
    <location>
        <begin position="1"/>
        <end position="82"/>
    </location>
</feature>
<organism evidence="2 3">
    <name type="scientific">Reticulomyxa filosa</name>
    <dbReference type="NCBI Taxonomy" id="46433"/>
    <lineage>
        <taxon>Eukaryota</taxon>
        <taxon>Sar</taxon>
        <taxon>Rhizaria</taxon>
        <taxon>Retaria</taxon>
        <taxon>Foraminifera</taxon>
        <taxon>Monothalamids</taxon>
        <taxon>Reticulomyxidae</taxon>
        <taxon>Reticulomyxa</taxon>
    </lineage>
</organism>
<dbReference type="Proteomes" id="UP000023152">
    <property type="component" value="Unassembled WGS sequence"/>
</dbReference>
<feature type="compositionally biased region" description="Basic and acidic residues" evidence="1">
    <location>
        <begin position="150"/>
        <end position="174"/>
    </location>
</feature>
<evidence type="ECO:0000313" key="2">
    <source>
        <dbReference type="EMBL" id="ETO10598.1"/>
    </source>
</evidence>
<accession>X6M9B9</accession>
<reference evidence="2 3" key="1">
    <citation type="journal article" date="2013" name="Curr. Biol.">
        <title>The Genome of the Foraminiferan Reticulomyxa filosa.</title>
        <authorList>
            <person name="Glockner G."/>
            <person name="Hulsmann N."/>
            <person name="Schleicher M."/>
            <person name="Noegel A.A."/>
            <person name="Eichinger L."/>
            <person name="Gallinger C."/>
            <person name="Pawlowski J."/>
            <person name="Sierra R."/>
            <person name="Euteneuer U."/>
            <person name="Pillet L."/>
            <person name="Moustafa A."/>
            <person name="Platzer M."/>
            <person name="Groth M."/>
            <person name="Szafranski K."/>
            <person name="Schliwa M."/>
        </authorList>
    </citation>
    <scope>NUCLEOTIDE SEQUENCE [LARGE SCALE GENOMIC DNA]</scope>
</reference>
<keyword evidence="3" id="KW-1185">Reference proteome</keyword>
<dbReference type="EMBL" id="ASPP01023361">
    <property type="protein sequence ID" value="ETO10598.1"/>
    <property type="molecule type" value="Genomic_DNA"/>
</dbReference>
<proteinExistence type="predicted"/>
<protein>
    <submittedName>
        <fullName evidence="2">Uncharacterized protein</fullName>
    </submittedName>
</protein>
<gene>
    <name evidence="2" type="ORF">RFI_26779</name>
</gene>
<feature type="compositionally biased region" description="Basic and acidic residues" evidence="1">
    <location>
        <begin position="33"/>
        <end position="53"/>
    </location>
</feature>
<dbReference type="AlphaFoldDB" id="X6M9B9"/>
<comment type="caution">
    <text evidence="2">The sequence shown here is derived from an EMBL/GenBank/DDBJ whole genome shotgun (WGS) entry which is preliminary data.</text>
</comment>
<evidence type="ECO:0000256" key="1">
    <source>
        <dbReference type="SAM" id="MobiDB-lite"/>
    </source>
</evidence>
<name>X6M9B9_RETFI</name>
<evidence type="ECO:0000313" key="3">
    <source>
        <dbReference type="Proteomes" id="UP000023152"/>
    </source>
</evidence>
<feature type="region of interest" description="Disordered" evidence="1">
    <location>
        <begin position="150"/>
        <end position="176"/>
    </location>
</feature>
<sequence>MAQFHNKVEGKNKEKKGNPNTKGLKEWMASYMENEKKSEEDKKKETESNKELHPNQVQGKEDEWDMDEDLENGKNYPMLDGLNKQMYTNQPKLIMRPAIATKLARDFAKYDWNKIVDQCSKNEWEYAKSQGFKIQDQLTGTYTDEVGEKNKENDAVVHEDKMANKKKERYKDPGFRIGTRGDGLGFKTKTGDGGKVDNG</sequence>